<comment type="caution">
    <text evidence="2">The sequence shown here is derived from an EMBL/GenBank/DDBJ whole genome shotgun (WGS) entry which is preliminary data.</text>
</comment>
<reference evidence="2 3" key="1">
    <citation type="journal article" date="2020" name="ISME J.">
        <title>Uncovering the hidden diversity of litter-decomposition mechanisms in mushroom-forming fungi.</title>
        <authorList>
            <person name="Floudas D."/>
            <person name="Bentzer J."/>
            <person name="Ahren D."/>
            <person name="Johansson T."/>
            <person name="Persson P."/>
            <person name="Tunlid A."/>
        </authorList>
    </citation>
    <scope>NUCLEOTIDE SEQUENCE [LARGE SCALE GENOMIC DNA]</scope>
    <source>
        <strain evidence="2 3">CBS 406.79</strain>
    </source>
</reference>
<keyword evidence="3" id="KW-1185">Reference proteome</keyword>
<proteinExistence type="predicted"/>
<evidence type="ECO:0000313" key="2">
    <source>
        <dbReference type="EMBL" id="KAF5347548.1"/>
    </source>
</evidence>
<accession>A0A8H5FSY9</accession>
<protein>
    <submittedName>
        <fullName evidence="2">Uncharacterized protein</fullName>
    </submittedName>
</protein>
<sequence>MHTGGSDSEKAWFTKGFIDGLRWSANQKNVNDSQVQPEPSQPSRSVDLADLLYQVEEQRLQKRELKSHLDDAVGILQEMQGYMLSSLSNSTDSPLSSSPASATTSPIVDPSAPNSSFPSAVIARPRAPPPQARPRYDHVEEIRKLVPGYYDPAVDSPTGTTPDPIIERALNSLFRDAQISGSSSNAFLLVKHLCREAHGTTASARSVGQRYILRKWRNPEIGTWNTHPGLQLSVPLANPLANDTPEVWYAYLKAYPSTWPKGIRAHPESKEPIFELVVGSRIYALLRPEMSDLRIEFITALLDLFTVPGQYKALLRELQIPLAAQTSYRALGIRNHEGPLTKVDVAKHYASCGVTVEAVEAYVEPWAHIFEQDRRK</sequence>
<feature type="region of interest" description="Disordered" evidence="1">
    <location>
        <begin position="87"/>
        <end position="134"/>
    </location>
</feature>
<dbReference type="EMBL" id="JAACJN010000334">
    <property type="protein sequence ID" value="KAF5347548.1"/>
    <property type="molecule type" value="Genomic_DNA"/>
</dbReference>
<evidence type="ECO:0000256" key="1">
    <source>
        <dbReference type="SAM" id="MobiDB-lite"/>
    </source>
</evidence>
<dbReference type="AlphaFoldDB" id="A0A8H5FSY9"/>
<dbReference type="OrthoDB" id="2953420at2759"/>
<dbReference type="Proteomes" id="UP000518752">
    <property type="component" value="Unassembled WGS sequence"/>
</dbReference>
<name>A0A8H5FSY9_9AGAR</name>
<evidence type="ECO:0000313" key="3">
    <source>
        <dbReference type="Proteomes" id="UP000518752"/>
    </source>
</evidence>
<organism evidence="2 3">
    <name type="scientific">Collybiopsis confluens</name>
    <dbReference type="NCBI Taxonomy" id="2823264"/>
    <lineage>
        <taxon>Eukaryota</taxon>
        <taxon>Fungi</taxon>
        <taxon>Dikarya</taxon>
        <taxon>Basidiomycota</taxon>
        <taxon>Agaricomycotina</taxon>
        <taxon>Agaricomycetes</taxon>
        <taxon>Agaricomycetidae</taxon>
        <taxon>Agaricales</taxon>
        <taxon>Marasmiineae</taxon>
        <taxon>Omphalotaceae</taxon>
        <taxon>Collybiopsis</taxon>
    </lineage>
</organism>
<gene>
    <name evidence="2" type="ORF">D9757_014300</name>
</gene>
<feature type="compositionally biased region" description="Low complexity" evidence="1">
    <location>
        <begin position="87"/>
        <end position="106"/>
    </location>
</feature>